<sequence length="311" mass="35443">MKYKQSILNLHYNNIRKQNLQSISTSEASEDVSRYYKAISFSLMGKGTTSSVPTTKKNPYTRPLRIVVLKFQTPESCEKTYSIDVSCFFNRPPKNAILKHSKTAKISKQFAHWIRPYGVVKNKCIEQGFNNINKIVGSNISIHEYELNIDLKLNNFPLTKSHISYIVAQTLCKGRYLNNSYQVSYTEHGGIIGAFILKNPPFNHFTNPSVIGYYISDYELKQCALANFTKRQTIEITQWPGSTKLPNPKFEHLLGDTSTSKELVRLSLHARSSGRLVSNFKQVLRISALHSLKSPLLKLMRLLTKSCNITE</sequence>
<protein>
    <submittedName>
        <fullName evidence="1">Uncharacterized protein</fullName>
    </submittedName>
</protein>
<dbReference type="EMBL" id="AP018695">
    <property type="protein sequence ID" value="BBE20975.1"/>
    <property type="molecule type" value="Genomic_DNA"/>
</dbReference>
<reference evidence="1" key="1">
    <citation type="submission" date="2018-05" db="EMBL/GenBank/DDBJ databases">
        <title>The mitochondrial and chloroplast genome sequences of Ulva ohnoi, a green-tide-forming macroalga in the southern coast regions of Japan.</title>
        <authorList>
            <person name="Suzuki S."/>
            <person name="Yamaguchi H."/>
            <person name="Hiraoka M."/>
            <person name="Kawachi M."/>
        </authorList>
    </citation>
    <scope>NUCLEOTIDE SEQUENCE</scope>
    <source>
        <strain evidence="1">KU-3321</strain>
    </source>
</reference>
<accession>A0A2Z6FB62</accession>
<dbReference type="AlphaFoldDB" id="A0A2Z6FB62"/>
<organism evidence="1">
    <name type="scientific">Ulva ohnoi</name>
    <dbReference type="NCBI Taxonomy" id="240864"/>
    <lineage>
        <taxon>Eukaryota</taxon>
        <taxon>Viridiplantae</taxon>
        <taxon>Chlorophyta</taxon>
        <taxon>core chlorophytes</taxon>
        <taxon>Ulvophyceae</taxon>
        <taxon>OUU clade</taxon>
        <taxon>Ulvales</taxon>
        <taxon>Ulvaceae</taxon>
        <taxon>Ulva</taxon>
    </lineage>
</organism>
<name>A0A2Z6FB62_9CHLO</name>
<gene>
    <name evidence="1" type="primary">orf-311</name>
</gene>
<geneLocation type="mitochondrion" evidence="1"/>
<proteinExistence type="predicted"/>
<keyword evidence="1" id="KW-0496">Mitochondrion</keyword>
<evidence type="ECO:0000313" key="1">
    <source>
        <dbReference type="EMBL" id="BBE20975.1"/>
    </source>
</evidence>